<accession>A0A6C2UVV3</accession>
<dbReference type="AlphaFoldDB" id="A0A6C2UVV3"/>
<protein>
    <submittedName>
        <fullName evidence="1">Uncharacterized protein</fullName>
    </submittedName>
</protein>
<name>A0A6C2UVV3_9BACT</name>
<dbReference type="EMBL" id="CAAHFH010000003">
    <property type="protein sequence ID" value="VGO23237.1"/>
    <property type="molecule type" value="Genomic_DNA"/>
</dbReference>
<dbReference type="Proteomes" id="UP000346198">
    <property type="component" value="Unassembled WGS sequence"/>
</dbReference>
<keyword evidence="2" id="KW-1185">Reference proteome</keyword>
<evidence type="ECO:0000313" key="1">
    <source>
        <dbReference type="EMBL" id="VGO23237.1"/>
    </source>
</evidence>
<reference evidence="1 2" key="1">
    <citation type="submission" date="2019-04" db="EMBL/GenBank/DDBJ databases">
        <authorList>
            <person name="Van Vliet M D."/>
        </authorList>
    </citation>
    <scope>NUCLEOTIDE SEQUENCE [LARGE SCALE GENOMIC DNA]</scope>
    <source>
        <strain evidence="1 2">F21</strain>
    </source>
</reference>
<dbReference type="RefSeq" id="WP_136065416.1">
    <property type="nucleotide sequence ID" value="NZ_CAAHFH010000003.1"/>
</dbReference>
<evidence type="ECO:0000313" key="2">
    <source>
        <dbReference type="Proteomes" id="UP000346198"/>
    </source>
</evidence>
<gene>
    <name evidence="1" type="ORF">SCARR_05344</name>
</gene>
<sequence>MPFYINLWPDDAQAPFFPPLENGVMIGGHFIRVCLTLWMNSWVHCSIVSVPADAGDPGF</sequence>
<proteinExistence type="predicted"/>
<organism evidence="1 2">
    <name type="scientific">Pontiella sulfatireligans</name>
    <dbReference type="NCBI Taxonomy" id="2750658"/>
    <lineage>
        <taxon>Bacteria</taxon>
        <taxon>Pseudomonadati</taxon>
        <taxon>Kiritimatiellota</taxon>
        <taxon>Kiritimatiellia</taxon>
        <taxon>Kiritimatiellales</taxon>
        <taxon>Pontiellaceae</taxon>
        <taxon>Pontiella</taxon>
    </lineage>
</organism>